<dbReference type="RefSeq" id="WP_209590949.1">
    <property type="nucleotide sequence ID" value="NZ_JAGGMU010000002.1"/>
</dbReference>
<dbReference type="Proteomes" id="UP000740329">
    <property type="component" value="Unassembled WGS sequence"/>
</dbReference>
<feature type="transmembrane region" description="Helical" evidence="1">
    <location>
        <begin position="7"/>
        <end position="28"/>
    </location>
</feature>
<sequence length="255" mass="28367">MKLKIGILEILVILSIVVTAGVLGYNFLGSNTAKYDFSGEEMYKCAWVSDNIIKKGFILNAEVEGEWTADKSPFKDTIRVIGAKGGTLKVAYNNKEYELGGRLASKEDIAIKYIKLVPSGNSMITYRLDELQAESFADLKSKIEQETSIEGLNPKYIIVKGSIASDGNTLLPTTQQQIRNVFKYDELMPVFNILLNGTTMIGDFEISHFESLDEILKPNNVLTSDLKVSVVYEETNSELAEKIGENSKLKVSSWK</sequence>
<name>A0A8J7RFN4_METVO</name>
<evidence type="ECO:0000256" key="1">
    <source>
        <dbReference type="SAM" id="Phobius"/>
    </source>
</evidence>
<evidence type="ECO:0000313" key="4">
    <source>
        <dbReference type="Proteomes" id="UP000740329"/>
    </source>
</evidence>
<keyword evidence="1" id="KW-0472">Membrane</keyword>
<dbReference type="AlphaFoldDB" id="A0A8J7RFN4"/>
<dbReference type="EMBL" id="JAGGMV010000002">
    <property type="protein sequence ID" value="MBP2201464.1"/>
    <property type="molecule type" value="Genomic_DNA"/>
</dbReference>
<dbReference type="OrthoDB" id="65805at2157"/>
<accession>A0A8J7RFN4</accession>
<protein>
    <recommendedName>
        <fullName evidence="2">Transcription regulator TrmB C-terminal domain-containing protein</fullName>
    </recommendedName>
</protein>
<dbReference type="Pfam" id="PF11495">
    <property type="entry name" value="Regulator_TrmB"/>
    <property type="match status" value="1"/>
</dbReference>
<comment type="caution">
    <text evidence="3">The sequence shown here is derived from an EMBL/GenBank/DDBJ whole genome shotgun (WGS) entry which is preliminary data.</text>
</comment>
<reference evidence="3" key="1">
    <citation type="submission" date="2021-03" db="EMBL/GenBank/DDBJ databases">
        <title>Genomic Encyclopedia of Type Strains, Phase IV (KMG-V): Genome sequencing to study the core and pangenomes of soil and plant-associated prokaryotes.</title>
        <authorList>
            <person name="Whitman W."/>
        </authorList>
    </citation>
    <scope>NUCLEOTIDE SEQUENCE</scope>
    <source>
        <strain evidence="3">C4</strain>
    </source>
</reference>
<proteinExistence type="predicted"/>
<evidence type="ECO:0000313" key="3">
    <source>
        <dbReference type="EMBL" id="MBP2201464.1"/>
    </source>
</evidence>
<keyword evidence="1" id="KW-0812">Transmembrane</keyword>
<keyword evidence="1" id="KW-1133">Transmembrane helix</keyword>
<evidence type="ECO:0000259" key="2">
    <source>
        <dbReference type="Pfam" id="PF11495"/>
    </source>
</evidence>
<gene>
    <name evidence="3" type="ORF">J3E07_000876</name>
</gene>
<feature type="domain" description="Transcription regulator TrmB C-terminal" evidence="2">
    <location>
        <begin position="44"/>
        <end position="116"/>
    </location>
</feature>
<dbReference type="SUPFAM" id="SSF159071">
    <property type="entry name" value="TrmB C-terminal domain-like"/>
    <property type="match status" value="1"/>
</dbReference>
<dbReference type="InterPro" id="IPR021586">
    <property type="entry name" value="Tscrpt_reg_TrmB_C"/>
</dbReference>
<organism evidence="3 4">
    <name type="scientific">Methanococcus voltae</name>
    <dbReference type="NCBI Taxonomy" id="2188"/>
    <lineage>
        <taxon>Archaea</taxon>
        <taxon>Methanobacteriati</taxon>
        <taxon>Methanobacteriota</taxon>
        <taxon>Methanomada group</taxon>
        <taxon>Methanococci</taxon>
        <taxon>Methanococcales</taxon>
        <taxon>Methanococcaceae</taxon>
        <taxon>Methanococcus</taxon>
    </lineage>
</organism>